<sequence length="108" mass="11568">MVGIITGSTRTLSRFNAVESTIAVTVSTGFEVDPTTQKYPDLSLAIAVAISSLLVPRRKSQIRTLFLSKIEMNPSLPPRFGVVTKLAKPLSTVPTIAIAVVLTVKSEI</sequence>
<gene>
    <name evidence="1" type="ORF">UFOPK2788_00059</name>
</gene>
<evidence type="ECO:0000313" key="1">
    <source>
        <dbReference type="EMBL" id="CAB4728950.1"/>
    </source>
</evidence>
<accession>A0A6J6S1U1</accession>
<organism evidence="1">
    <name type="scientific">freshwater metagenome</name>
    <dbReference type="NCBI Taxonomy" id="449393"/>
    <lineage>
        <taxon>unclassified sequences</taxon>
        <taxon>metagenomes</taxon>
        <taxon>ecological metagenomes</taxon>
    </lineage>
</organism>
<reference evidence="1" key="1">
    <citation type="submission" date="2020-05" db="EMBL/GenBank/DDBJ databases">
        <authorList>
            <person name="Chiriac C."/>
            <person name="Salcher M."/>
            <person name="Ghai R."/>
            <person name="Kavagutti S V."/>
        </authorList>
    </citation>
    <scope>NUCLEOTIDE SEQUENCE</scope>
</reference>
<dbReference type="EMBL" id="CAEZYV010000004">
    <property type="protein sequence ID" value="CAB4728950.1"/>
    <property type="molecule type" value="Genomic_DNA"/>
</dbReference>
<name>A0A6J6S1U1_9ZZZZ</name>
<dbReference type="AlphaFoldDB" id="A0A6J6S1U1"/>
<protein>
    <submittedName>
        <fullName evidence="1">Unannotated protein</fullName>
    </submittedName>
</protein>
<proteinExistence type="predicted"/>